<accession>A0A7I4E2X6</accession>
<evidence type="ECO:0000256" key="12">
    <source>
        <dbReference type="ARBA" id="ARBA00023295"/>
    </source>
</evidence>
<dbReference type="EMBL" id="ABEU02000006">
    <property type="status" value="NOT_ANNOTATED_CDS"/>
    <property type="molecule type" value="Genomic_DNA"/>
</dbReference>
<keyword evidence="6" id="KW-0336">GPI-anchor</keyword>
<dbReference type="PROSITE" id="PS00587">
    <property type="entry name" value="GLYCOSYL_HYDROL_F17"/>
    <property type="match status" value="1"/>
</dbReference>
<dbReference type="EnsemblPlants" id="Pp3c6_8800V3.4">
    <property type="protein sequence ID" value="Pp3c6_8800V3.4"/>
    <property type="gene ID" value="Pp3c6_8800"/>
</dbReference>
<dbReference type="PANTHER" id="PTHR32227">
    <property type="entry name" value="GLUCAN ENDO-1,3-BETA-GLUCOSIDASE BG1-RELATED-RELATED"/>
    <property type="match status" value="1"/>
</dbReference>
<evidence type="ECO:0000256" key="8">
    <source>
        <dbReference type="ARBA" id="ARBA00022801"/>
    </source>
</evidence>
<dbReference type="FunFam" id="3.20.20.80:FF:000005">
    <property type="entry name" value="Glucan endo-1,3-beta-glucosidase 14"/>
    <property type="match status" value="1"/>
</dbReference>
<evidence type="ECO:0000256" key="2">
    <source>
        <dbReference type="ARBA" id="ARBA00004609"/>
    </source>
</evidence>
<evidence type="ECO:0000259" key="16">
    <source>
        <dbReference type="SMART" id="SM00768"/>
    </source>
</evidence>
<dbReference type="Proteomes" id="UP000006727">
    <property type="component" value="Chromosome 6"/>
</dbReference>
<dbReference type="SUPFAM" id="SSF51445">
    <property type="entry name" value="(Trans)glycosidases"/>
    <property type="match status" value="1"/>
</dbReference>
<dbReference type="PROSITE" id="PS51257">
    <property type="entry name" value="PROKAR_LIPOPROTEIN"/>
    <property type="match status" value="1"/>
</dbReference>
<keyword evidence="12 14" id="KW-0326">Glycosidase</keyword>
<reference evidence="17" key="3">
    <citation type="submission" date="2020-12" db="UniProtKB">
        <authorList>
            <consortium name="EnsemblPlants"/>
        </authorList>
    </citation>
    <scope>IDENTIFICATION</scope>
</reference>
<dbReference type="InterPro" id="IPR012946">
    <property type="entry name" value="X8"/>
</dbReference>
<name>A0A7I4E2X6_PHYPA</name>
<evidence type="ECO:0000256" key="15">
    <source>
        <dbReference type="SAM" id="SignalP"/>
    </source>
</evidence>
<dbReference type="Gene3D" id="1.20.58.1040">
    <property type="match status" value="1"/>
</dbReference>
<dbReference type="InterPro" id="IPR017853">
    <property type="entry name" value="GH"/>
</dbReference>
<dbReference type="InterPro" id="IPR044965">
    <property type="entry name" value="Glyco_hydro_17_plant"/>
</dbReference>
<evidence type="ECO:0000256" key="10">
    <source>
        <dbReference type="ARBA" id="ARBA00023157"/>
    </source>
</evidence>
<feature type="domain" description="X8" evidence="16">
    <location>
        <begin position="414"/>
        <end position="495"/>
    </location>
</feature>
<keyword evidence="11" id="KW-0325">Glycoprotein</keyword>
<protein>
    <recommendedName>
        <fullName evidence="4">glucan endo-1,3-beta-D-glucosidase</fullName>
        <ecNumber evidence="4">3.2.1.39</ecNumber>
    </recommendedName>
</protein>
<dbReference type="InterPro" id="IPR000490">
    <property type="entry name" value="Glyco_hydro_17"/>
</dbReference>
<feature type="chain" id="PRO_5029692645" description="glucan endo-1,3-beta-D-glucosidase" evidence="15">
    <location>
        <begin position="36"/>
        <end position="545"/>
    </location>
</feature>
<comment type="catalytic activity">
    <reaction evidence="1">
        <text>Hydrolysis of (1-&gt;3)-beta-D-glucosidic linkages in (1-&gt;3)-beta-D-glucans.</text>
        <dbReference type="EC" id="3.2.1.39"/>
    </reaction>
</comment>
<keyword evidence="8 14" id="KW-0378">Hydrolase</keyword>
<organism evidence="17 18">
    <name type="scientific">Physcomitrium patens</name>
    <name type="common">Spreading-leaved earth moss</name>
    <name type="synonym">Physcomitrella patens</name>
    <dbReference type="NCBI Taxonomy" id="3218"/>
    <lineage>
        <taxon>Eukaryota</taxon>
        <taxon>Viridiplantae</taxon>
        <taxon>Streptophyta</taxon>
        <taxon>Embryophyta</taxon>
        <taxon>Bryophyta</taxon>
        <taxon>Bryophytina</taxon>
        <taxon>Bryopsida</taxon>
        <taxon>Funariidae</taxon>
        <taxon>Funariales</taxon>
        <taxon>Funariaceae</taxon>
        <taxon>Physcomitrium</taxon>
    </lineage>
</organism>
<feature type="signal peptide" evidence="15">
    <location>
        <begin position="1"/>
        <end position="35"/>
    </location>
</feature>
<dbReference type="Pfam" id="PF00332">
    <property type="entry name" value="Glyco_hydro_17"/>
    <property type="match status" value="1"/>
</dbReference>
<dbReference type="Pfam" id="PF07983">
    <property type="entry name" value="X8"/>
    <property type="match status" value="1"/>
</dbReference>
<keyword evidence="6" id="KW-0449">Lipoprotein</keyword>
<dbReference type="GO" id="GO:0098552">
    <property type="term" value="C:side of membrane"/>
    <property type="evidence" value="ECO:0007669"/>
    <property type="project" value="UniProtKB-KW"/>
</dbReference>
<evidence type="ECO:0000256" key="3">
    <source>
        <dbReference type="ARBA" id="ARBA00008773"/>
    </source>
</evidence>
<comment type="similarity">
    <text evidence="3 13">Belongs to the glycosyl hydrolase 17 family.</text>
</comment>
<sequence>MGASGRGQGGFWRWEFLRRIVVLLPLLLCPALISCQTPGRSGNAGSAYRMEKHVMGINYGRIADNLPSPDEAIQRIMDLKIGRVKIFNSDATVLSALANTGLEVVSALPNEDIPGVAQSQWAADQWVKKNVLAYYPATNIVSIVVGNELFSYPSMKPTWDKLMTAINNVHTSLAKDNLTSRIKLSSAVALDVLASSYPPSAGSFREELVGPYLQPLLKFLYNSQSHFYVNVYPYFAWASDPNNIPLNYALFGASTPGVVDNGKAYYNMLDGQLDAVNAALQKVGYGQVRLAISETGWPTAGDANQAGCNLANAATYNRRLVRKMVSPTNVGTPMRPGVYIPTFIFALFNEDQKTGQGTEKHWGLLYPNGTNVYSIDMTGMLSDGQYSPLSDNPVFTSAPPPTFSPGLVPSTSGTWCVAKSGIGQEMLQGALDFACGAGGADCQPLQAGGSCFNPNTIHDHSSYAFNSYYQKTKAAGGSCNFGGAAMLSTTDPSKLVAQSSRNFVITWPWPQVVFESRRGESGLAYSASNQALVLCIISILLMVPS</sequence>
<reference evidence="17 18" key="1">
    <citation type="journal article" date="2008" name="Science">
        <title>The Physcomitrella genome reveals evolutionary insights into the conquest of land by plants.</title>
        <authorList>
            <person name="Rensing S."/>
            <person name="Lang D."/>
            <person name="Zimmer A."/>
            <person name="Terry A."/>
            <person name="Salamov A."/>
            <person name="Shapiro H."/>
            <person name="Nishiyama T."/>
            <person name="Perroud P.-F."/>
            <person name="Lindquist E."/>
            <person name="Kamisugi Y."/>
            <person name="Tanahashi T."/>
            <person name="Sakakibara K."/>
            <person name="Fujita T."/>
            <person name="Oishi K."/>
            <person name="Shin-I T."/>
            <person name="Kuroki Y."/>
            <person name="Toyoda A."/>
            <person name="Suzuki Y."/>
            <person name="Hashimoto A."/>
            <person name="Yamaguchi K."/>
            <person name="Sugano A."/>
            <person name="Kohara Y."/>
            <person name="Fujiyama A."/>
            <person name="Anterola A."/>
            <person name="Aoki S."/>
            <person name="Ashton N."/>
            <person name="Barbazuk W.B."/>
            <person name="Barker E."/>
            <person name="Bennetzen J."/>
            <person name="Bezanilla M."/>
            <person name="Blankenship R."/>
            <person name="Cho S.H."/>
            <person name="Dutcher S."/>
            <person name="Estelle M."/>
            <person name="Fawcett J.A."/>
            <person name="Gundlach H."/>
            <person name="Hanada K."/>
            <person name="Heyl A."/>
            <person name="Hicks K.A."/>
            <person name="Hugh J."/>
            <person name="Lohr M."/>
            <person name="Mayer K."/>
            <person name="Melkozernov A."/>
            <person name="Murata T."/>
            <person name="Nelson D."/>
            <person name="Pils B."/>
            <person name="Prigge M."/>
            <person name="Reiss B."/>
            <person name="Renner T."/>
            <person name="Rombauts S."/>
            <person name="Rushton P."/>
            <person name="Sanderfoot A."/>
            <person name="Schween G."/>
            <person name="Shiu S.-H."/>
            <person name="Stueber K."/>
            <person name="Theodoulou F.L."/>
            <person name="Tu H."/>
            <person name="Van de Peer Y."/>
            <person name="Verrier P.J."/>
            <person name="Waters E."/>
            <person name="Wood A."/>
            <person name="Yang L."/>
            <person name="Cove D."/>
            <person name="Cuming A."/>
            <person name="Hasebe M."/>
            <person name="Lucas S."/>
            <person name="Mishler D.B."/>
            <person name="Reski R."/>
            <person name="Grigoriev I."/>
            <person name="Quatrano R.S."/>
            <person name="Boore J.L."/>
        </authorList>
    </citation>
    <scope>NUCLEOTIDE SEQUENCE [LARGE SCALE GENOMIC DNA]</scope>
    <source>
        <strain evidence="17 18">cv. Gransden 2004</strain>
    </source>
</reference>
<evidence type="ECO:0000313" key="18">
    <source>
        <dbReference type="Proteomes" id="UP000006727"/>
    </source>
</evidence>
<keyword evidence="7 15" id="KW-0732">Signal</keyword>
<dbReference type="GO" id="GO:0009506">
    <property type="term" value="C:plasmodesma"/>
    <property type="evidence" value="ECO:0007669"/>
    <property type="project" value="UniProtKB-ARBA"/>
</dbReference>
<evidence type="ECO:0000256" key="6">
    <source>
        <dbReference type="ARBA" id="ARBA00022622"/>
    </source>
</evidence>
<dbReference type="InParanoid" id="A0A7I4E2X6"/>
<evidence type="ECO:0000256" key="11">
    <source>
        <dbReference type="ARBA" id="ARBA00023180"/>
    </source>
</evidence>
<evidence type="ECO:0000256" key="9">
    <source>
        <dbReference type="ARBA" id="ARBA00023136"/>
    </source>
</evidence>
<keyword evidence="5" id="KW-1003">Cell membrane</keyword>
<evidence type="ECO:0000256" key="13">
    <source>
        <dbReference type="RuleBase" id="RU004335"/>
    </source>
</evidence>
<evidence type="ECO:0000313" key="17">
    <source>
        <dbReference type="EnsemblPlants" id="Pp3c6_8800V3.4"/>
    </source>
</evidence>
<dbReference type="Gramene" id="Pp3c6_8800V3.4">
    <property type="protein sequence ID" value="Pp3c6_8800V3.4"/>
    <property type="gene ID" value="Pp3c6_8800"/>
</dbReference>
<evidence type="ECO:0000256" key="1">
    <source>
        <dbReference type="ARBA" id="ARBA00000382"/>
    </source>
</evidence>
<dbReference type="GO" id="GO:0042973">
    <property type="term" value="F:glucan endo-1,3-beta-D-glucosidase activity"/>
    <property type="evidence" value="ECO:0007669"/>
    <property type="project" value="UniProtKB-EC"/>
</dbReference>
<gene>
    <name evidence="17" type="primary">LOC112284114</name>
</gene>
<dbReference type="FunCoup" id="A0A7I4E2X6">
    <property type="interactions" value="352"/>
</dbReference>
<dbReference type="GO" id="GO:0005975">
    <property type="term" value="P:carbohydrate metabolic process"/>
    <property type="evidence" value="ECO:0007669"/>
    <property type="project" value="InterPro"/>
</dbReference>
<evidence type="ECO:0000256" key="7">
    <source>
        <dbReference type="ARBA" id="ARBA00022729"/>
    </source>
</evidence>
<dbReference type="GO" id="GO:0005886">
    <property type="term" value="C:plasma membrane"/>
    <property type="evidence" value="ECO:0007669"/>
    <property type="project" value="UniProtKB-SubCell"/>
</dbReference>
<evidence type="ECO:0000256" key="14">
    <source>
        <dbReference type="RuleBase" id="RU004336"/>
    </source>
</evidence>
<evidence type="ECO:0000256" key="5">
    <source>
        <dbReference type="ARBA" id="ARBA00022475"/>
    </source>
</evidence>
<keyword evidence="9" id="KW-0472">Membrane</keyword>
<dbReference type="Gene3D" id="3.20.20.80">
    <property type="entry name" value="Glycosidases"/>
    <property type="match status" value="1"/>
</dbReference>
<dbReference type="FunFam" id="1.20.58.1040:FF:000001">
    <property type="entry name" value="Glucan endo-1,3-beta-glucosidase 4"/>
    <property type="match status" value="1"/>
</dbReference>
<comment type="subcellular location">
    <subcellularLocation>
        <location evidence="2">Cell membrane</location>
        <topology evidence="2">Lipid-anchor</topology>
        <topology evidence="2">GPI-anchor</topology>
    </subcellularLocation>
</comment>
<evidence type="ECO:0000256" key="4">
    <source>
        <dbReference type="ARBA" id="ARBA00012780"/>
    </source>
</evidence>
<dbReference type="AlphaFoldDB" id="A0A7I4E2X6"/>
<proteinExistence type="inferred from homology"/>
<dbReference type="SMART" id="SM00768">
    <property type="entry name" value="X8"/>
    <property type="match status" value="1"/>
</dbReference>
<keyword evidence="18" id="KW-1185">Reference proteome</keyword>
<dbReference type="EC" id="3.2.1.39" evidence="4"/>
<reference evidence="17 18" key="2">
    <citation type="journal article" date="2018" name="Plant J.">
        <title>The Physcomitrella patens chromosome-scale assembly reveals moss genome structure and evolution.</title>
        <authorList>
            <person name="Lang D."/>
            <person name="Ullrich K.K."/>
            <person name="Murat F."/>
            <person name="Fuchs J."/>
            <person name="Jenkins J."/>
            <person name="Haas F.B."/>
            <person name="Piednoel M."/>
            <person name="Gundlach H."/>
            <person name="Van Bel M."/>
            <person name="Meyberg R."/>
            <person name="Vives C."/>
            <person name="Morata J."/>
            <person name="Symeonidi A."/>
            <person name="Hiss M."/>
            <person name="Muchero W."/>
            <person name="Kamisugi Y."/>
            <person name="Saleh O."/>
            <person name="Blanc G."/>
            <person name="Decker E.L."/>
            <person name="van Gessel N."/>
            <person name="Grimwood J."/>
            <person name="Hayes R.D."/>
            <person name="Graham S.W."/>
            <person name="Gunter L.E."/>
            <person name="McDaniel S.F."/>
            <person name="Hoernstein S.N.W."/>
            <person name="Larsson A."/>
            <person name="Li F.W."/>
            <person name="Perroud P.F."/>
            <person name="Phillips J."/>
            <person name="Ranjan P."/>
            <person name="Rokshar D.S."/>
            <person name="Rothfels C.J."/>
            <person name="Schneider L."/>
            <person name="Shu S."/>
            <person name="Stevenson D.W."/>
            <person name="Thummler F."/>
            <person name="Tillich M."/>
            <person name="Villarreal Aguilar J.C."/>
            <person name="Widiez T."/>
            <person name="Wong G.K."/>
            <person name="Wymore A."/>
            <person name="Zhang Y."/>
            <person name="Zimmer A.D."/>
            <person name="Quatrano R.S."/>
            <person name="Mayer K.F.X."/>
            <person name="Goodstein D."/>
            <person name="Casacuberta J.M."/>
            <person name="Vandepoele K."/>
            <person name="Reski R."/>
            <person name="Cuming A.C."/>
            <person name="Tuskan G.A."/>
            <person name="Maumus F."/>
            <person name="Salse J."/>
            <person name="Schmutz J."/>
            <person name="Rensing S.A."/>
        </authorList>
    </citation>
    <scope>NUCLEOTIDE SEQUENCE [LARGE SCALE GENOMIC DNA]</scope>
    <source>
        <strain evidence="17 18">cv. Gransden 2004</strain>
    </source>
</reference>
<keyword evidence="10" id="KW-1015">Disulfide bond</keyword>